<gene>
    <name evidence="2" type="ORF">AVDCRST_MAG65-1557</name>
</gene>
<protein>
    <submittedName>
        <fullName evidence="2">Uncharacterized protein</fullName>
    </submittedName>
</protein>
<feature type="compositionally biased region" description="Basic and acidic residues" evidence="1">
    <location>
        <begin position="208"/>
        <end position="218"/>
    </location>
</feature>
<feature type="compositionally biased region" description="Basic and acidic residues" evidence="1">
    <location>
        <begin position="139"/>
        <end position="157"/>
    </location>
</feature>
<organism evidence="2">
    <name type="scientific">uncultured Solirubrobacteraceae bacterium</name>
    <dbReference type="NCBI Taxonomy" id="1162706"/>
    <lineage>
        <taxon>Bacteria</taxon>
        <taxon>Bacillati</taxon>
        <taxon>Actinomycetota</taxon>
        <taxon>Thermoleophilia</taxon>
        <taxon>Solirubrobacterales</taxon>
        <taxon>Solirubrobacteraceae</taxon>
        <taxon>environmental samples</taxon>
    </lineage>
</organism>
<evidence type="ECO:0000313" key="2">
    <source>
        <dbReference type="EMBL" id="CAA9482879.1"/>
    </source>
</evidence>
<sequence>VRPLHALDPRRRPHRRSLRHARLPRAGIRDAGPLQRLPRRAGARRRRRPRDPSAVVGAADAGRQVAGADQRARRDGGCQADVLSAHRRGPRALSGSRRRLVRMAARRAPGAASGALPSHRRRRRAVRLRRAARARLGRHPHDDAERRLRPPARPDARRARRTGGRGPVARSRHERRGRRRAARAAGRRARRGGARQRTRQLRRRRGSRAADGRADAVL</sequence>
<feature type="region of interest" description="Disordered" evidence="1">
    <location>
        <begin position="1"/>
        <end position="218"/>
    </location>
</feature>
<dbReference type="EMBL" id="CADCVL010000261">
    <property type="protein sequence ID" value="CAA9482879.1"/>
    <property type="molecule type" value="Genomic_DNA"/>
</dbReference>
<name>A0A6J4S4V4_9ACTN</name>
<evidence type="ECO:0000256" key="1">
    <source>
        <dbReference type="SAM" id="MobiDB-lite"/>
    </source>
</evidence>
<feature type="compositionally biased region" description="Basic residues" evidence="1">
    <location>
        <begin position="85"/>
        <end position="105"/>
    </location>
</feature>
<proteinExistence type="predicted"/>
<accession>A0A6J4S4V4</accession>
<feature type="compositionally biased region" description="Basic residues" evidence="1">
    <location>
        <begin position="118"/>
        <end position="138"/>
    </location>
</feature>
<feature type="compositionally biased region" description="Basic residues" evidence="1">
    <location>
        <begin position="170"/>
        <end position="207"/>
    </location>
</feature>
<feature type="compositionally biased region" description="Low complexity" evidence="1">
    <location>
        <begin position="106"/>
        <end position="117"/>
    </location>
</feature>
<reference evidence="2" key="1">
    <citation type="submission" date="2020-02" db="EMBL/GenBank/DDBJ databases">
        <authorList>
            <person name="Meier V. D."/>
        </authorList>
    </citation>
    <scope>NUCLEOTIDE SEQUENCE</scope>
    <source>
        <strain evidence="2">AVDCRST_MAG65</strain>
    </source>
</reference>
<feature type="compositionally biased region" description="Basic residues" evidence="1">
    <location>
        <begin position="37"/>
        <end position="49"/>
    </location>
</feature>
<dbReference type="AlphaFoldDB" id="A0A6J4S4V4"/>
<feature type="compositionally biased region" description="Basic residues" evidence="1">
    <location>
        <begin position="11"/>
        <end position="23"/>
    </location>
</feature>
<feature type="non-terminal residue" evidence="2">
    <location>
        <position position="218"/>
    </location>
</feature>
<feature type="compositionally biased region" description="Basic and acidic residues" evidence="1">
    <location>
        <begin position="1"/>
        <end position="10"/>
    </location>
</feature>
<feature type="non-terminal residue" evidence="2">
    <location>
        <position position="1"/>
    </location>
</feature>